<accession>A0A6M3L6V7</accession>
<feature type="region of interest" description="Disordered" evidence="1">
    <location>
        <begin position="48"/>
        <end position="68"/>
    </location>
</feature>
<evidence type="ECO:0000256" key="1">
    <source>
        <dbReference type="SAM" id="MobiDB-lite"/>
    </source>
</evidence>
<dbReference type="AlphaFoldDB" id="A0A6M3L6V7"/>
<proteinExistence type="predicted"/>
<organism evidence="3">
    <name type="scientific">viral metagenome</name>
    <dbReference type="NCBI Taxonomy" id="1070528"/>
    <lineage>
        <taxon>unclassified sequences</taxon>
        <taxon>metagenomes</taxon>
        <taxon>organismal metagenomes</taxon>
    </lineage>
</organism>
<dbReference type="EMBL" id="MT142928">
    <property type="protein sequence ID" value="QJA90657.1"/>
    <property type="molecule type" value="Genomic_DNA"/>
</dbReference>
<gene>
    <name evidence="2" type="ORF">MM415A06318_0007</name>
    <name evidence="3" type="ORF">MM415B03618_0010</name>
</gene>
<evidence type="ECO:0000313" key="3">
    <source>
        <dbReference type="EMBL" id="QJA90657.1"/>
    </source>
</evidence>
<sequence length="99" mass="11349">MQVQSVGSEGSCTPERERYIPNKAAELERAITDLEESFGNLQGRLQSVRSEEITSTKEQPERQKEMSLPCPLAEHLRQQSARIRNVCERIEYQLSVLET</sequence>
<dbReference type="EMBL" id="MT141623">
    <property type="protein sequence ID" value="QJA68505.1"/>
    <property type="molecule type" value="Genomic_DNA"/>
</dbReference>
<feature type="compositionally biased region" description="Basic and acidic residues" evidence="1">
    <location>
        <begin position="49"/>
        <end position="65"/>
    </location>
</feature>
<reference evidence="3" key="1">
    <citation type="submission" date="2020-03" db="EMBL/GenBank/DDBJ databases">
        <title>The deep terrestrial virosphere.</title>
        <authorList>
            <person name="Holmfeldt K."/>
            <person name="Nilsson E."/>
            <person name="Simone D."/>
            <person name="Lopez-Fernandez M."/>
            <person name="Wu X."/>
            <person name="de Brujin I."/>
            <person name="Lundin D."/>
            <person name="Andersson A."/>
            <person name="Bertilsson S."/>
            <person name="Dopson M."/>
        </authorList>
    </citation>
    <scope>NUCLEOTIDE SEQUENCE</scope>
    <source>
        <strain evidence="2">MM415A06318</strain>
        <strain evidence="3">MM415B03618</strain>
    </source>
</reference>
<evidence type="ECO:0000313" key="2">
    <source>
        <dbReference type="EMBL" id="QJA68505.1"/>
    </source>
</evidence>
<name>A0A6M3L6V7_9ZZZZ</name>
<protein>
    <submittedName>
        <fullName evidence="3">Uncharacterized protein</fullName>
    </submittedName>
</protein>